<dbReference type="InterPro" id="IPR029069">
    <property type="entry name" value="HotDog_dom_sf"/>
</dbReference>
<keyword evidence="3" id="KW-1185">Reference proteome</keyword>
<reference evidence="3" key="1">
    <citation type="journal article" date="2014" name="Stand. Genomic Sci.">
        <title>Genome sequence of the exopolysaccharide-producing Salipiger mucosus type strain (DSM 16094(T)), a moderately halophilic member of the Roseobacter clade.</title>
        <authorList>
            <person name="Riedel T."/>
            <person name="Spring S."/>
            <person name="Fiebig A."/>
            <person name="Petersen J."/>
            <person name="Kyrpides N.C."/>
            <person name="Goker M."/>
            <person name="Klenk H.P."/>
        </authorList>
    </citation>
    <scope>NUCLEOTIDE SEQUENCE [LARGE SCALE GENOMIC DNA]</scope>
    <source>
        <strain evidence="3">DSM 16094</strain>
    </source>
</reference>
<sequence length="78" mass="8372">MVALVAWNAADRQPVVTIQMETRFLGAAKVGDFLEVRASIRQSTRSLIFLDSDVTCSTGQVASATAIMKISAKAVQTK</sequence>
<dbReference type="EMBL" id="APVH01000015">
    <property type="protein sequence ID" value="EPX83588.1"/>
    <property type="molecule type" value="Genomic_DNA"/>
</dbReference>
<feature type="domain" description="Thioesterase" evidence="1">
    <location>
        <begin position="4"/>
        <end position="61"/>
    </location>
</feature>
<dbReference type="GO" id="GO:0016790">
    <property type="term" value="F:thiolester hydrolase activity"/>
    <property type="evidence" value="ECO:0007669"/>
    <property type="project" value="UniProtKB-ARBA"/>
</dbReference>
<dbReference type="Proteomes" id="UP000015347">
    <property type="component" value="Unassembled WGS sequence"/>
</dbReference>
<dbReference type="AlphaFoldDB" id="S9QVI7"/>
<proteinExistence type="predicted"/>
<evidence type="ECO:0000313" key="2">
    <source>
        <dbReference type="EMBL" id="EPX83588.1"/>
    </source>
</evidence>
<dbReference type="Gene3D" id="3.10.129.10">
    <property type="entry name" value="Hotdog Thioesterase"/>
    <property type="match status" value="1"/>
</dbReference>
<dbReference type="CDD" id="cd03443">
    <property type="entry name" value="PaaI_thioesterase"/>
    <property type="match status" value="1"/>
</dbReference>
<comment type="caution">
    <text evidence="2">The sequence shown here is derived from an EMBL/GenBank/DDBJ whole genome shotgun (WGS) entry which is preliminary data.</text>
</comment>
<gene>
    <name evidence="2" type="ORF">Salmuc_02196</name>
</gene>
<dbReference type="Pfam" id="PF03061">
    <property type="entry name" value="4HBT"/>
    <property type="match status" value="1"/>
</dbReference>
<dbReference type="STRING" id="1123237.Salmuc_02196"/>
<dbReference type="eggNOG" id="COG2050">
    <property type="taxonomic scope" value="Bacteria"/>
</dbReference>
<dbReference type="SUPFAM" id="SSF54637">
    <property type="entry name" value="Thioesterase/thiol ester dehydrase-isomerase"/>
    <property type="match status" value="1"/>
</dbReference>
<name>S9QVI7_9RHOB</name>
<evidence type="ECO:0000313" key="3">
    <source>
        <dbReference type="Proteomes" id="UP000015347"/>
    </source>
</evidence>
<accession>S9QVI7</accession>
<protein>
    <submittedName>
        <fullName evidence="2">Thioesterase superfamily protein</fullName>
    </submittedName>
</protein>
<evidence type="ECO:0000259" key="1">
    <source>
        <dbReference type="Pfam" id="PF03061"/>
    </source>
</evidence>
<dbReference type="HOGENOM" id="CLU_2619989_0_0_5"/>
<organism evidence="2 3">
    <name type="scientific">Salipiger mucosus DSM 16094</name>
    <dbReference type="NCBI Taxonomy" id="1123237"/>
    <lineage>
        <taxon>Bacteria</taxon>
        <taxon>Pseudomonadati</taxon>
        <taxon>Pseudomonadota</taxon>
        <taxon>Alphaproteobacteria</taxon>
        <taxon>Rhodobacterales</taxon>
        <taxon>Roseobacteraceae</taxon>
        <taxon>Salipiger</taxon>
    </lineage>
</organism>
<dbReference type="InterPro" id="IPR006683">
    <property type="entry name" value="Thioestr_dom"/>
</dbReference>